<dbReference type="FunFam" id="2.30.170.20:FF:000001">
    <property type="entry name" value="probable ribosome biogenesis protein RLP24"/>
    <property type="match status" value="1"/>
</dbReference>
<feature type="domain" description="TRASH" evidence="8">
    <location>
        <begin position="598"/>
        <end position="636"/>
    </location>
</feature>
<dbReference type="SMART" id="SM00746">
    <property type="entry name" value="TRASH"/>
    <property type="match status" value="1"/>
</dbReference>
<dbReference type="PANTHER" id="PTHR10947">
    <property type="entry name" value="PHENYLALANYL-TRNA SYNTHETASE BETA CHAIN AND LEUCINE-RICH REPEAT-CONTAINING PROTEIN 47"/>
    <property type="match status" value="1"/>
</dbReference>
<dbReference type="InterPro" id="IPR005146">
    <property type="entry name" value="B3/B4_tRNA-bd"/>
</dbReference>
<evidence type="ECO:0000256" key="6">
    <source>
        <dbReference type="ARBA" id="ARBA00064137"/>
    </source>
</evidence>
<dbReference type="InterPro" id="IPR011017">
    <property type="entry name" value="TRASH_dom"/>
</dbReference>
<keyword evidence="2" id="KW-0433">Leucine-rich repeat</keyword>
<dbReference type="Pfam" id="PF00560">
    <property type="entry name" value="LRR_1"/>
    <property type="match status" value="1"/>
</dbReference>
<dbReference type="GO" id="GO:0006432">
    <property type="term" value="P:phenylalanyl-tRNA aminoacylation"/>
    <property type="evidence" value="ECO:0007669"/>
    <property type="project" value="InterPro"/>
</dbReference>
<dbReference type="InterPro" id="IPR001611">
    <property type="entry name" value="Leu-rich_rpt"/>
</dbReference>
<dbReference type="Gene3D" id="3.50.40.10">
    <property type="entry name" value="Phenylalanyl-trna Synthetase, Chain B, domain 3"/>
    <property type="match status" value="1"/>
</dbReference>
<dbReference type="InterPro" id="IPR020825">
    <property type="entry name" value="Phe-tRNA_synthase-like_B3/B4"/>
</dbReference>
<accession>A0A0V1CR89</accession>
<evidence type="ECO:0000259" key="8">
    <source>
        <dbReference type="SMART" id="SM00746"/>
    </source>
</evidence>
<dbReference type="InterPro" id="IPR023442">
    <property type="entry name" value="Ribosomal_eL24_CS"/>
</dbReference>
<comment type="function">
    <text evidence="5">Involved in the biogenesis of the 60S ribosomal subunit. Ensures the docking of NOG1 to pre-60S particles.</text>
</comment>
<evidence type="ECO:0000256" key="3">
    <source>
        <dbReference type="ARBA" id="ARBA00022737"/>
    </source>
</evidence>
<dbReference type="SMART" id="SM00369">
    <property type="entry name" value="LRR_TYP"/>
    <property type="match status" value="5"/>
</dbReference>
<dbReference type="EMBL" id="JYDI01000118">
    <property type="protein sequence ID" value="KRY51735.1"/>
    <property type="molecule type" value="Genomic_DNA"/>
</dbReference>
<dbReference type="InterPro" id="IPR003591">
    <property type="entry name" value="Leu-rich_rpt_typical-subtyp"/>
</dbReference>
<protein>
    <recommendedName>
        <fullName evidence="4">Probable ribosome biogenesis protein RLP24</fullName>
    </recommendedName>
</protein>
<dbReference type="Gene3D" id="2.30.170.20">
    <property type="entry name" value="Ribosomal protein L24e"/>
    <property type="match status" value="1"/>
</dbReference>
<evidence type="ECO:0000313" key="10">
    <source>
        <dbReference type="EMBL" id="KRY51735.1"/>
    </source>
</evidence>
<dbReference type="InterPro" id="IPR045060">
    <property type="entry name" value="Phe-tRNA-ligase_IIc_bsu"/>
</dbReference>
<feature type="compositionally biased region" description="Basic and acidic residues" evidence="7">
    <location>
        <begin position="343"/>
        <end position="352"/>
    </location>
</feature>
<reference evidence="10 11" key="1">
    <citation type="submission" date="2015-01" db="EMBL/GenBank/DDBJ databases">
        <title>Evolution of Trichinella species and genotypes.</title>
        <authorList>
            <person name="Korhonen P.K."/>
            <person name="Edoardo P."/>
            <person name="Giuseppe L.R."/>
            <person name="Gasser R.B."/>
        </authorList>
    </citation>
    <scope>NUCLEOTIDE SEQUENCE [LARGE SCALE GENOMIC DNA]</scope>
    <source>
        <strain evidence="10">ISS120</strain>
    </source>
</reference>
<dbReference type="PROSITE" id="PS51450">
    <property type="entry name" value="LRR"/>
    <property type="match status" value="2"/>
</dbReference>
<dbReference type="Gene3D" id="3.80.10.10">
    <property type="entry name" value="Ribonuclease Inhibitor"/>
    <property type="match status" value="2"/>
</dbReference>
<dbReference type="AlphaFoldDB" id="A0A0V1CR89"/>
<evidence type="ECO:0000259" key="9">
    <source>
        <dbReference type="SMART" id="SM00873"/>
    </source>
</evidence>
<dbReference type="PRINTS" id="PR00019">
    <property type="entry name" value="LEURICHRPT"/>
</dbReference>
<keyword evidence="11" id="KW-1185">Reference proteome</keyword>
<gene>
    <name evidence="10" type="primary">Lrrc47</name>
    <name evidence="10" type="ORF">T03_15832</name>
</gene>
<comment type="similarity">
    <text evidence="1">Belongs to the eukaryotic ribosomal protein eL24 family.</text>
</comment>
<dbReference type="CDD" id="cd00472">
    <property type="entry name" value="Ribosomal_L24e_L24"/>
    <property type="match status" value="1"/>
</dbReference>
<evidence type="ECO:0000256" key="2">
    <source>
        <dbReference type="ARBA" id="ARBA00022614"/>
    </source>
</evidence>
<dbReference type="Pfam" id="PF01246">
    <property type="entry name" value="Ribosomal_L24e"/>
    <property type="match status" value="1"/>
</dbReference>
<sequence length="756" mass="86730">MVKVLQCQKVGVTTNHSQPIGECYPRKHLLKEYNLFEFFRKQLIMNESRNDSKLSVEALEELAELNTRNDVITFLMNFRMSDKKASNHHSQKDGHGEDSRHELKLTGSELNDMLDQETGTMPASIFKKSGLNFVELSYSNLSEIPNEIGNACSLINLVLRNNKLTSLPDCIGQLKRLKNLDLSWNKLTSVPSTLVNCSQLQLLNVSGNCLTKLDIQFDQLSWLIHVDASHNQLLEFPNTICSSGLIHLTEILLKSNKIEIIPKELEKLPMLKVLDLSENQIKHVPRELSSCSKLRELLLNDNPLKDRRLLKLLKEGQTKKSRAADEAATDKSNSGKKPATPNKRIDSQDQNKKLDILVKPSDESNAIIWCNSVANVRPYLVCCIVRGLDFSDSNRKRHFITMQSKLHSNVCNKRILGTVATHDLAKVRFPLKYTALHPEKIKIRPLNRTSEMTAAKLMSELKAGAEALRKEKKRNVHSGIHQYIYLLARKSTYPCLIDAEGMVISLPPLTNGDMTKISPETKDILVEVSSAESFASCIHIMQEFMKALVDYCHTFSHTENENHSQLYQEISVQQIKVLLENEKTIKSVYPIAMRLEKCYFCSSTIYPGHGIMFVRNDCKIFRFCRSKCHKSFKMKRNPRKFGWTKAGRQVMNKDLSNDLSLEFEKRRNEPQKYDRNVWNKTVDIMKKIESVKQKRQALFIKNRLKAGIEMRKERDQINMKKNIHLLKSPAAMITFVEEEVTDEKEVSEKVEAMEEN</sequence>
<evidence type="ECO:0000256" key="5">
    <source>
        <dbReference type="ARBA" id="ARBA00059003"/>
    </source>
</evidence>
<proteinExistence type="inferred from homology"/>
<comment type="subunit">
    <text evidence="6">Associated with nucleolar and cytoplasmic pre-60S particles. At the end of biogenesis it dissociates from cytoplasmic pre-60S particles and is likely to be exchanged for its ribosomal homologue, RPL24.</text>
</comment>
<dbReference type="GO" id="GO:0003723">
    <property type="term" value="F:RNA binding"/>
    <property type="evidence" value="ECO:0007669"/>
    <property type="project" value="InterPro"/>
</dbReference>
<evidence type="ECO:0000256" key="7">
    <source>
        <dbReference type="SAM" id="MobiDB-lite"/>
    </source>
</evidence>
<dbReference type="Pfam" id="PF13855">
    <property type="entry name" value="LRR_8"/>
    <property type="match status" value="1"/>
</dbReference>
<dbReference type="InterPro" id="IPR000988">
    <property type="entry name" value="Ribosomal_eL24-rel_N"/>
</dbReference>
<dbReference type="Proteomes" id="UP000054653">
    <property type="component" value="Unassembled WGS sequence"/>
</dbReference>
<dbReference type="STRING" id="45882.A0A0V1CR89"/>
<dbReference type="GO" id="GO:0004826">
    <property type="term" value="F:phenylalanine-tRNA ligase activity"/>
    <property type="evidence" value="ECO:0007669"/>
    <property type="project" value="InterPro"/>
</dbReference>
<dbReference type="SUPFAM" id="SSF57716">
    <property type="entry name" value="Glucocorticoid receptor-like (DNA-binding domain)"/>
    <property type="match status" value="1"/>
</dbReference>
<dbReference type="SMART" id="SM00873">
    <property type="entry name" value="B3_4"/>
    <property type="match status" value="1"/>
</dbReference>
<feature type="compositionally biased region" description="Basic and acidic residues" evidence="7">
    <location>
        <begin position="320"/>
        <end position="329"/>
    </location>
</feature>
<evidence type="ECO:0000313" key="11">
    <source>
        <dbReference type="Proteomes" id="UP000054653"/>
    </source>
</evidence>
<organism evidence="10 11">
    <name type="scientific">Trichinella britovi</name>
    <name type="common">Parasitic roundworm</name>
    <dbReference type="NCBI Taxonomy" id="45882"/>
    <lineage>
        <taxon>Eukaryota</taxon>
        <taxon>Metazoa</taxon>
        <taxon>Ecdysozoa</taxon>
        <taxon>Nematoda</taxon>
        <taxon>Enoplea</taxon>
        <taxon>Dorylaimia</taxon>
        <taxon>Trichinellida</taxon>
        <taxon>Trichinellidae</taxon>
        <taxon>Trichinella</taxon>
    </lineage>
</organism>
<evidence type="ECO:0000256" key="1">
    <source>
        <dbReference type="ARBA" id="ARBA00005647"/>
    </source>
</evidence>
<dbReference type="InterPro" id="IPR032675">
    <property type="entry name" value="LRR_dom_sf"/>
</dbReference>
<dbReference type="PROSITE" id="PS01073">
    <property type="entry name" value="RIBOSOMAL_L24E"/>
    <property type="match status" value="1"/>
</dbReference>
<name>A0A0V1CR89_TRIBR</name>
<dbReference type="PANTHER" id="PTHR10947:SF3">
    <property type="entry name" value="LEUCINE-RICH REPEAT-CONTAINING PROTEIN 47"/>
    <property type="match status" value="1"/>
</dbReference>
<comment type="caution">
    <text evidence="10">The sequence shown here is derived from an EMBL/GenBank/DDBJ whole genome shotgun (WGS) entry which is preliminary data.</text>
</comment>
<keyword evidence="3" id="KW-0677">Repeat</keyword>
<dbReference type="SUPFAM" id="SSF52058">
    <property type="entry name" value="L domain-like"/>
    <property type="match status" value="1"/>
</dbReference>
<feature type="region of interest" description="Disordered" evidence="7">
    <location>
        <begin position="320"/>
        <end position="352"/>
    </location>
</feature>
<dbReference type="InterPro" id="IPR038630">
    <property type="entry name" value="L24e/L24_sf"/>
</dbReference>
<evidence type="ECO:0000256" key="4">
    <source>
        <dbReference type="ARBA" id="ARBA00039784"/>
    </source>
</evidence>
<feature type="domain" description="B3/B4 tRNA-binding" evidence="9">
    <location>
        <begin position="376"/>
        <end position="553"/>
    </location>
</feature>
<dbReference type="OrthoDB" id="67933at2759"/>